<gene>
    <name evidence="2" type="ORF">AMECASPLE_022162</name>
</gene>
<accession>A0ABV0ZNK1</accession>
<organism evidence="2 3">
    <name type="scientific">Ameca splendens</name>
    <dbReference type="NCBI Taxonomy" id="208324"/>
    <lineage>
        <taxon>Eukaryota</taxon>
        <taxon>Metazoa</taxon>
        <taxon>Chordata</taxon>
        <taxon>Craniata</taxon>
        <taxon>Vertebrata</taxon>
        <taxon>Euteleostomi</taxon>
        <taxon>Actinopterygii</taxon>
        <taxon>Neopterygii</taxon>
        <taxon>Teleostei</taxon>
        <taxon>Neoteleostei</taxon>
        <taxon>Acanthomorphata</taxon>
        <taxon>Ovalentaria</taxon>
        <taxon>Atherinomorphae</taxon>
        <taxon>Cyprinodontiformes</taxon>
        <taxon>Goodeidae</taxon>
        <taxon>Ameca</taxon>
    </lineage>
</organism>
<evidence type="ECO:0000313" key="2">
    <source>
        <dbReference type="EMBL" id="MEQ2307827.1"/>
    </source>
</evidence>
<evidence type="ECO:0000313" key="3">
    <source>
        <dbReference type="Proteomes" id="UP001469553"/>
    </source>
</evidence>
<dbReference type="EMBL" id="JAHRIP010067788">
    <property type="protein sequence ID" value="MEQ2307827.1"/>
    <property type="molecule type" value="Genomic_DNA"/>
</dbReference>
<name>A0ABV0ZNK1_9TELE</name>
<protein>
    <submittedName>
        <fullName evidence="2">Uncharacterized protein</fullName>
    </submittedName>
</protein>
<sequence length="177" mass="18983">MGSLNCCLVHKHKQQSEPLPHPLVEEGYPLIHRGEPQRTGAEMGGNSRVEECPTPLKETGSKARAVCRGEPDCFLLEPLYISHQLGLLPHQKGDIPTPKSQLLQPRIRPLRCPPSAATHNSLHLTPLAPPTGGEPIRRGIHVSSSGCAWPGSMGESPATRCLPACPSSRPGSRVGPL</sequence>
<keyword evidence="3" id="KW-1185">Reference proteome</keyword>
<evidence type="ECO:0000256" key="1">
    <source>
        <dbReference type="SAM" id="MobiDB-lite"/>
    </source>
</evidence>
<proteinExistence type="predicted"/>
<feature type="region of interest" description="Disordered" evidence="1">
    <location>
        <begin position="152"/>
        <end position="177"/>
    </location>
</feature>
<dbReference type="Proteomes" id="UP001469553">
    <property type="component" value="Unassembled WGS sequence"/>
</dbReference>
<comment type="caution">
    <text evidence="2">The sequence shown here is derived from an EMBL/GenBank/DDBJ whole genome shotgun (WGS) entry which is preliminary data.</text>
</comment>
<reference evidence="2 3" key="1">
    <citation type="submission" date="2021-06" db="EMBL/GenBank/DDBJ databases">
        <authorList>
            <person name="Palmer J.M."/>
        </authorList>
    </citation>
    <scope>NUCLEOTIDE SEQUENCE [LARGE SCALE GENOMIC DNA]</scope>
    <source>
        <strain evidence="2 3">AS_MEX2019</strain>
        <tissue evidence="2">Muscle</tissue>
    </source>
</reference>